<dbReference type="FunFam" id="3.30.70.2740:FF:000001">
    <property type="entry name" value="D-lactate dehydrogenase mitochondrial"/>
    <property type="match status" value="1"/>
</dbReference>
<dbReference type="InterPro" id="IPR036318">
    <property type="entry name" value="FAD-bd_PCMH-like_sf"/>
</dbReference>
<dbReference type="GO" id="GO:0071949">
    <property type="term" value="F:FAD binding"/>
    <property type="evidence" value="ECO:0007669"/>
    <property type="project" value="InterPro"/>
</dbReference>
<evidence type="ECO:0000256" key="5">
    <source>
        <dbReference type="ARBA" id="ARBA00023002"/>
    </source>
</evidence>
<sequence length="439" mass="44418">MSAAAPTIAPVVARADRSGWSPAGEPVGVVRARDVDEVRATLAYASAHGIPVVTRGAASGLAGAASAGEGAIVLDVSGLDRILAIDAVDGIARVEPGVITADLDRAAARHGLLYAPDPGSVEISTIGGNIATNAGGLRGAKYGVTRDAVLALDVVLADGSLVHLGRDTVKGVVGLDLTALVVGSEGSLGVVVGATLRLLPRPRVTATAAAFFADVAAGAEAAVALGLAGLRPSVLELVDDRTLEAIDALRGSDLASRGGAFLLVQTDGFGAAEEIEAVRAVLALTATGVETTLDAAEGLALAAARRDALPAIEARGRVLIEDIAVPRSRLAEAIRRIHAIAARTGADVYVFAHAGDGNLHPIIRVRDESEAARAQADAAAEAVFALALELGGTVSGEHGVGGLKREWARRELGPDVVALQRAVRRLFDPQGILNPGTAL</sequence>
<dbReference type="Proteomes" id="UP000193711">
    <property type="component" value="Unassembled WGS sequence"/>
</dbReference>
<reference evidence="8" key="1">
    <citation type="submission" date="2017-04" db="EMBL/GenBank/DDBJ databases">
        <authorList>
            <person name="Varghese N."/>
            <person name="Submissions S."/>
        </authorList>
    </citation>
    <scope>NUCLEOTIDE SEQUENCE [LARGE SCALE GENOMIC DNA]</scope>
    <source>
        <strain evidence="8">VKM Ac-2121</strain>
    </source>
</reference>
<dbReference type="EMBL" id="FXBM01000001">
    <property type="protein sequence ID" value="SMH40417.1"/>
    <property type="molecule type" value="Genomic_DNA"/>
</dbReference>
<keyword evidence="4" id="KW-0274">FAD</keyword>
<proteinExistence type="inferred from homology"/>
<dbReference type="Pfam" id="PF02913">
    <property type="entry name" value="FAD-oxidase_C"/>
    <property type="match status" value="1"/>
</dbReference>
<dbReference type="InterPro" id="IPR016169">
    <property type="entry name" value="FAD-bd_PCMH_sub2"/>
</dbReference>
<dbReference type="InterPro" id="IPR016166">
    <property type="entry name" value="FAD-bd_PCMH"/>
</dbReference>
<evidence type="ECO:0000256" key="4">
    <source>
        <dbReference type="ARBA" id="ARBA00022827"/>
    </source>
</evidence>
<dbReference type="RefSeq" id="WP_085476112.1">
    <property type="nucleotide sequence ID" value="NZ_FXBM01000001.1"/>
</dbReference>
<keyword evidence="8" id="KW-1185">Reference proteome</keyword>
<dbReference type="Gene3D" id="1.10.45.10">
    <property type="entry name" value="Vanillyl-alcohol Oxidase, Chain A, domain 4"/>
    <property type="match status" value="1"/>
</dbReference>
<dbReference type="AlphaFoldDB" id="A0A1X7NRZ3"/>
<evidence type="ECO:0000256" key="2">
    <source>
        <dbReference type="ARBA" id="ARBA00008000"/>
    </source>
</evidence>
<evidence type="ECO:0000259" key="6">
    <source>
        <dbReference type="PROSITE" id="PS51387"/>
    </source>
</evidence>
<comment type="similarity">
    <text evidence="2">Belongs to the FAD-binding oxidoreductase/transferase type 4 family.</text>
</comment>
<keyword evidence="5" id="KW-0560">Oxidoreductase</keyword>
<dbReference type="PANTHER" id="PTHR42934:SF2">
    <property type="entry name" value="GLYCOLATE OXIDASE SUBUNIT GLCD"/>
    <property type="match status" value="1"/>
</dbReference>
<dbReference type="PANTHER" id="PTHR42934">
    <property type="entry name" value="GLYCOLATE OXIDASE SUBUNIT GLCD"/>
    <property type="match status" value="1"/>
</dbReference>
<accession>A0A1X7NRZ3</accession>
<dbReference type="Gene3D" id="3.30.70.2740">
    <property type="match status" value="1"/>
</dbReference>
<name>A0A1X7NRZ3_9MICO</name>
<dbReference type="InterPro" id="IPR006094">
    <property type="entry name" value="Oxid_FAD_bind_N"/>
</dbReference>
<dbReference type="InterPro" id="IPR004113">
    <property type="entry name" value="FAD-bd_oxidored_4_C"/>
</dbReference>
<dbReference type="Pfam" id="PF01565">
    <property type="entry name" value="FAD_binding_4"/>
    <property type="match status" value="1"/>
</dbReference>
<evidence type="ECO:0000256" key="3">
    <source>
        <dbReference type="ARBA" id="ARBA00022630"/>
    </source>
</evidence>
<dbReference type="GO" id="GO:0016491">
    <property type="term" value="F:oxidoreductase activity"/>
    <property type="evidence" value="ECO:0007669"/>
    <property type="project" value="UniProtKB-KW"/>
</dbReference>
<organism evidence="7 8">
    <name type="scientific">Rathayibacter oskolensis</name>
    <dbReference type="NCBI Taxonomy" id="1891671"/>
    <lineage>
        <taxon>Bacteria</taxon>
        <taxon>Bacillati</taxon>
        <taxon>Actinomycetota</taxon>
        <taxon>Actinomycetes</taxon>
        <taxon>Micrococcales</taxon>
        <taxon>Microbacteriaceae</taxon>
        <taxon>Rathayibacter</taxon>
    </lineage>
</organism>
<feature type="domain" description="FAD-binding PCMH-type" evidence="6">
    <location>
        <begin position="22"/>
        <end position="201"/>
    </location>
</feature>
<evidence type="ECO:0000313" key="8">
    <source>
        <dbReference type="Proteomes" id="UP000193711"/>
    </source>
</evidence>
<comment type="cofactor">
    <cofactor evidence="1">
        <name>FAD</name>
        <dbReference type="ChEBI" id="CHEBI:57692"/>
    </cofactor>
</comment>
<dbReference type="InterPro" id="IPR016171">
    <property type="entry name" value="Vanillyl_alc_oxidase_C-sub2"/>
</dbReference>
<keyword evidence="3" id="KW-0285">Flavoprotein</keyword>
<dbReference type="InterPro" id="IPR051914">
    <property type="entry name" value="FAD-linked_OxidoTrans_Type4"/>
</dbReference>
<protein>
    <submittedName>
        <fullName evidence="7">Glycolate oxidase</fullName>
    </submittedName>
</protein>
<dbReference type="SUPFAM" id="SSF56176">
    <property type="entry name" value="FAD-binding/transporter-associated domain-like"/>
    <property type="match status" value="1"/>
</dbReference>
<dbReference type="SUPFAM" id="SSF55103">
    <property type="entry name" value="FAD-linked oxidases, C-terminal domain"/>
    <property type="match status" value="1"/>
</dbReference>
<gene>
    <name evidence="7" type="ORF">SAMN06295885_1785</name>
</gene>
<dbReference type="InterPro" id="IPR016164">
    <property type="entry name" value="FAD-linked_Oxase-like_C"/>
</dbReference>
<evidence type="ECO:0000313" key="7">
    <source>
        <dbReference type="EMBL" id="SMH40417.1"/>
    </source>
</evidence>
<dbReference type="STRING" id="1891671.SAMN06295885_1785"/>
<evidence type="ECO:0000256" key="1">
    <source>
        <dbReference type="ARBA" id="ARBA00001974"/>
    </source>
</evidence>
<dbReference type="Gene3D" id="3.30.465.10">
    <property type="match status" value="1"/>
</dbReference>
<dbReference type="PROSITE" id="PS51387">
    <property type="entry name" value="FAD_PCMH"/>
    <property type="match status" value="1"/>
</dbReference>
<dbReference type="OrthoDB" id="9811557at2"/>